<dbReference type="AlphaFoldDB" id="A0A9P7A6D8"/>
<evidence type="ECO:0000256" key="3">
    <source>
        <dbReference type="ARBA" id="ARBA00022741"/>
    </source>
</evidence>
<feature type="compositionally biased region" description="Basic and acidic residues" evidence="6">
    <location>
        <begin position="190"/>
        <end position="205"/>
    </location>
</feature>
<comment type="caution">
    <text evidence="8">The sequence shown here is derived from an EMBL/GenBank/DDBJ whole genome shotgun (WGS) entry which is preliminary data.</text>
</comment>
<keyword evidence="3" id="KW-0547">Nucleotide-binding</keyword>
<dbReference type="Pfam" id="PF02816">
    <property type="entry name" value="Alpha_kinase"/>
    <property type="match status" value="1"/>
</dbReference>
<dbReference type="Gene3D" id="3.20.200.10">
    <property type="entry name" value="MHCK/EF2 kinase"/>
    <property type="match status" value="1"/>
</dbReference>
<dbReference type="InterPro" id="IPR004166">
    <property type="entry name" value="a-kinase_dom"/>
</dbReference>
<evidence type="ECO:0000256" key="1">
    <source>
        <dbReference type="ARBA" id="ARBA00022527"/>
    </source>
</evidence>
<keyword evidence="4 8" id="KW-0418">Kinase</keyword>
<evidence type="ECO:0000256" key="4">
    <source>
        <dbReference type="ARBA" id="ARBA00022777"/>
    </source>
</evidence>
<sequence>MSNDGTLNSQPCRGLDNDFDGCGVIFPRMSPGTLHCQLCKKLKKEGLTGDEVAHIKCGICGTNMSDPCGTCKRKGRLHWPLGPSTPESELSNLRENNGKPGSVTIYVECRLSHKPGSVDRTLGTYCAPYAETMSFIDSGVGMMSLHDRYNKYNHPQTRASHIQVPAGALKGNKSGRAISLELFIDTDQYEERTSEDHSGSTDVRKSTSSCQKAKRTRENGTLLQTSAAKRLRADENAILTSSFWCDTVTRLPASVSISDKITFQRTICTTDQDGKYTLTEQGATEQGFLAHNTLFLSAADRGKTKDVYLLIIENQEYVAKKLFDVGQGRGQLTIQDACKFLTADLIRLKRLSYFETKFTQQVIQEGVDAAAFQVSDGFIIKTYSDAGQVVDVEAELQTPISEDIIPTHEPTSIYLVEPRRVSSAVLKFSGTLGVRNRTDKRSATIMAFSHFILESSACEYMFADLQGSIDRGILCDTESVLTMFDPMTHTPLGESGLGDHGFEGIHDFADSHECSAICRSLKLCEMSVIQNTLRKLEEEVTVDSDEEV</sequence>
<dbReference type="InterPro" id="IPR051852">
    <property type="entry name" value="Alpha-type_PK"/>
</dbReference>
<proteinExistence type="predicted"/>
<evidence type="ECO:0000259" key="7">
    <source>
        <dbReference type="PROSITE" id="PS51158"/>
    </source>
</evidence>
<evidence type="ECO:0000256" key="5">
    <source>
        <dbReference type="ARBA" id="ARBA00022840"/>
    </source>
</evidence>
<reference evidence="8" key="1">
    <citation type="journal article" date="2020" name="New Phytol.">
        <title>Comparative genomics reveals dynamic genome evolution in host specialist ectomycorrhizal fungi.</title>
        <authorList>
            <person name="Lofgren L.A."/>
            <person name="Nguyen N.H."/>
            <person name="Vilgalys R."/>
            <person name="Ruytinx J."/>
            <person name="Liao H.L."/>
            <person name="Branco S."/>
            <person name="Kuo A."/>
            <person name="LaButti K."/>
            <person name="Lipzen A."/>
            <person name="Andreopoulos W."/>
            <person name="Pangilinan J."/>
            <person name="Riley R."/>
            <person name="Hundley H."/>
            <person name="Na H."/>
            <person name="Barry K."/>
            <person name="Grigoriev I.V."/>
            <person name="Stajich J.E."/>
            <person name="Kennedy P.G."/>
        </authorList>
    </citation>
    <scope>NUCLEOTIDE SEQUENCE</scope>
    <source>
        <strain evidence="8">DOB743</strain>
    </source>
</reference>
<dbReference type="EMBL" id="JABBWD010000003">
    <property type="protein sequence ID" value="KAG1782532.1"/>
    <property type="molecule type" value="Genomic_DNA"/>
</dbReference>
<dbReference type="PROSITE" id="PS51158">
    <property type="entry name" value="ALPHA_KINASE"/>
    <property type="match status" value="1"/>
</dbReference>
<evidence type="ECO:0000313" key="8">
    <source>
        <dbReference type="EMBL" id="KAG1782532.1"/>
    </source>
</evidence>
<keyword evidence="9" id="KW-1185">Reference proteome</keyword>
<gene>
    <name evidence="8" type="ORF">EV702DRAFT_1041350</name>
</gene>
<evidence type="ECO:0000256" key="6">
    <source>
        <dbReference type="SAM" id="MobiDB-lite"/>
    </source>
</evidence>
<dbReference type="OrthoDB" id="3247018at2759"/>
<dbReference type="Proteomes" id="UP000714275">
    <property type="component" value="Unassembled WGS sequence"/>
</dbReference>
<organism evidence="8 9">
    <name type="scientific">Suillus placidus</name>
    <dbReference type="NCBI Taxonomy" id="48579"/>
    <lineage>
        <taxon>Eukaryota</taxon>
        <taxon>Fungi</taxon>
        <taxon>Dikarya</taxon>
        <taxon>Basidiomycota</taxon>
        <taxon>Agaricomycotina</taxon>
        <taxon>Agaricomycetes</taxon>
        <taxon>Agaricomycetidae</taxon>
        <taxon>Boletales</taxon>
        <taxon>Suillineae</taxon>
        <taxon>Suillaceae</taxon>
        <taxon>Suillus</taxon>
    </lineage>
</organism>
<dbReference type="InterPro" id="IPR011009">
    <property type="entry name" value="Kinase-like_dom_sf"/>
</dbReference>
<name>A0A9P7A6D8_9AGAM</name>
<accession>A0A9P7A6D8</accession>
<keyword evidence="5" id="KW-0067">ATP-binding</keyword>
<keyword evidence="2" id="KW-0808">Transferase</keyword>
<dbReference type="CDD" id="cd04515">
    <property type="entry name" value="Alpha_kinase"/>
    <property type="match status" value="1"/>
</dbReference>
<feature type="domain" description="Alpha-type protein kinase" evidence="7">
    <location>
        <begin position="236"/>
        <end position="526"/>
    </location>
</feature>
<protein>
    <submittedName>
        <fullName evidence="8">Kinase-like domain-containing protein</fullName>
    </submittedName>
</protein>
<evidence type="ECO:0000313" key="9">
    <source>
        <dbReference type="Proteomes" id="UP000714275"/>
    </source>
</evidence>
<keyword evidence="1" id="KW-0723">Serine/threonine-protein kinase</keyword>
<feature type="region of interest" description="Disordered" evidence="6">
    <location>
        <begin position="190"/>
        <end position="221"/>
    </location>
</feature>
<evidence type="ECO:0000256" key="2">
    <source>
        <dbReference type="ARBA" id="ARBA00022679"/>
    </source>
</evidence>
<dbReference type="SUPFAM" id="SSF56112">
    <property type="entry name" value="Protein kinase-like (PK-like)"/>
    <property type="match status" value="1"/>
</dbReference>
<dbReference type="GO" id="GO:0005524">
    <property type="term" value="F:ATP binding"/>
    <property type="evidence" value="ECO:0007669"/>
    <property type="project" value="UniProtKB-KW"/>
</dbReference>
<dbReference type="GO" id="GO:0004674">
    <property type="term" value="F:protein serine/threonine kinase activity"/>
    <property type="evidence" value="ECO:0007669"/>
    <property type="project" value="UniProtKB-KW"/>
</dbReference>
<dbReference type="PANTHER" id="PTHR45992">
    <property type="entry name" value="EUKARYOTIC ELONGATION FACTOR 2 KINASE-RELATED"/>
    <property type="match status" value="1"/>
</dbReference>